<protein>
    <submittedName>
        <fullName evidence="1">Uncharacterized protein</fullName>
    </submittedName>
</protein>
<name>A0ACC2W3R8_9TREE</name>
<accession>A0ACC2W3R8</accession>
<keyword evidence="2" id="KW-1185">Reference proteome</keyword>
<reference evidence="1" key="1">
    <citation type="submission" date="2023-04" db="EMBL/GenBank/DDBJ databases">
        <title>Draft Genome sequencing of Naganishia species isolated from polar environments using Oxford Nanopore Technology.</title>
        <authorList>
            <person name="Leo P."/>
            <person name="Venkateswaran K."/>
        </authorList>
    </citation>
    <scope>NUCLEOTIDE SEQUENCE</scope>
    <source>
        <strain evidence="1">MNA-CCFEE 5261</strain>
    </source>
</reference>
<evidence type="ECO:0000313" key="1">
    <source>
        <dbReference type="EMBL" id="KAJ9105706.1"/>
    </source>
</evidence>
<dbReference type="Proteomes" id="UP001241377">
    <property type="component" value="Unassembled WGS sequence"/>
</dbReference>
<sequence>MNSVVRRLSTSTRLLQAVSTTSAINVEDFGQLATGTGRGPFIELPKFSPVGSPGSLLKMQIPASSTVNIRLGSMIALNGNLDQLSLRKKLDSDFQMLEAMAPATMVMSGNHDEAYRVLDVSNDKKWTILRASDITAWCGYDMELKRCFLTPTIQGYRTSGRGTMVVSGGSSLYEVNLLPGEEIDVVPENLIAVQGENLIPLKTNGALSTKWMPLKYIRAPEVVRITIRDWKNALGRQWHHLVTTSGLQRQLQFVLSPFRSASRYIAPYAKRVWAKQAYFQVVGPAQLLISGTR</sequence>
<comment type="caution">
    <text evidence="1">The sequence shown here is derived from an EMBL/GenBank/DDBJ whole genome shotgun (WGS) entry which is preliminary data.</text>
</comment>
<proteinExistence type="predicted"/>
<dbReference type="EMBL" id="JASBWR010000033">
    <property type="protein sequence ID" value="KAJ9105706.1"/>
    <property type="molecule type" value="Genomic_DNA"/>
</dbReference>
<gene>
    <name evidence="1" type="ORF">QFC19_003481</name>
</gene>
<organism evidence="1 2">
    <name type="scientific">Naganishia cerealis</name>
    <dbReference type="NCBI Taxonomy" id="610337"/>
    <lineage>
        <taxon>Eukaryota</taxon>
        <taxon>Fungi</taxon>
        <taxon>Dikarya</taxon>
        <taxon>Basidiomycota</taxon>
        <taxon>Agaricomycotina</taxon>
        <taxon>Tremellomycetes</taxon>
        <taxon>Filobasidiales</taxon>
        <taxon>Filobasidiaceae</taxon>
        <taxon>Naganishia</taxon>
    </lineage>
</organism>
<evidence type="ECO:0000313" key="2">
    <source>
        <dbReference type="Proteomes" id="UP001241377"/>
    </source>
</evidence>